<keyword evidence="2" id="KW-0732">Signal</keyword>
<evidence type="ECO:0000256" key="1">
    <source>
        <dbReference type="SAM" id="Phobius"/>
    </source>
</evidence>
<feature type="chain" id="PRO_5006387713" evidence="2">
    <location>
        <begin position="25"/>
        <end position="160"/>
    </location>
</feature>
<evidence type="ECO:0000256" key="2">
    <source>
        <dbReference type="SAM" id="SignalP"/>
    </source>
</evidence>
<keyword evidence="1" id="KW-0812">Transmembrane</keyword>
<sequence length="160" mass="17998">MNIQSSLWFVLSFLLCSGSPPVHCDISSASHYSQKVSNSVLDLYIDIDSISSSTNRHSETTMTVTPDSSKVDFERAPIVPTHIYPYLLLALWVTCITCVVCCCLYCKCQQAESMTAYNSNGFELREVHVQNHPLPHVQGCVCLGCLQRQIAKEMQLKREY</sequence>
<dbReference type="InParanoid" id="A0A0Q9XAC9"/>
<gene>
    <name evidence="3" type="primary">Dmoj\GI26940</name>
    <name evidence="3" type="ORF">Dmoj_GI26940</name>
</gene>
<dbReference type="KEGG" id="dmo:Dmoj_GI26940"/>
<dbReference type="Proteomes" id="UP000009192">
    <property type="component" value="Unassembled WGS sequence"/>
</dbReference>
<feature type="transmembrane region" description="Helical" evidence="1">
    <location>
        <begin position="83"/>
        <end position="106"/>
    </location>
</feature>
<feature type="signal peptide" evidence="2">
    <location>
        <begin position="1"/>
        <end position="24"/>
    </location>
</feature>
<protein>
    <submittedName>
        <fullName evidence="3">Uncharacterized protein, isoform C</fullName>
    </submittedName>
</protein>
<accession>A0A0Q9XAC9</accession>
<proteinExistence type="predicted"/>
<dbReference type="EMBL" id="CH933808">
    <property type="protein sequence ID" value="KRG05439.1"/>
    <property type="molecule type" value="Genomic_DNA"/>
</dbReference>
<dbReference type="OrthoDB" id="7840543at2759"/>
<organism evidence="3 4">
    <name type="scientific">Drosophila mojavensis</name>
    <name type="common">Fruit fly</name>
    <dbReference type="NCBI Taxonomy" id="7230"/>
    <lineage>
        <taxon>Eukaryota</taxon>
        <taxon>Metazoa</taxon>
        <taxon>Ecdysozoa</taxon>
        <taxon>Arthropoda</taxon>
        <taxon>Hexapoda</taxon>
        <taxon>Insecta</taxon>
        <taxon>Pterygota</taxon>
        <taxon>Neoptera</taxon>
        <taxon>Endopterygota</taxon>
        <taxon>Diptera</taxon>
        <taxon>Brachycera</taxon>
        <taxon>Muscomorpha</taxon>
        <taxon>Ephydroidea</taxon>
        <taxon>Drosophilidae</taxon>
        <taxon>Drosophila</taxon>
    </lineage>
</organism>
<evidence type="ECO:0000313" key="4">
    <source>
        <dbReference type="Proteomes" id="UP000009192"/>
    </source>
</evidence>
<keyword evidence="1" id="KW-0472">Membrane</keyword>
<evidence type="ECO:0000313" key="3">
    <source>
        <dbReference type="EMBL" id="KRG05439.1"/>
    </source>
</evidence>
<reference evidence="3 4" key="1">
    <citation type="journal article" date="2007" name="Nature">
        <title>Evolution of genes and genomes on the Drosophila phylogeny.</title>
        <authorList>
            <consortium name="Drosophila 12 Genomes Consortium"/>
            <person name="Clark A.G."/>
            <person name="Eisen M.B."/>
            <person name="Smith D.R."/>
            <person name="Bergman C.M."/>
            <person name="Oliver B."/>
            <person name="Markow T.A."/>
            <person name="Kaufman T.C."/>
            <person name="Kellis M."/>
            <person name="Gelbart W."/>
            <person name="Iyer V.N."/>
            <person name="Pollard D.A."/>
            <person name="Sackton T.B."/>
            <person name="Larracuente A.M."/>
            <person name="Singh N.D."/>
            <person name="Abad J.P."/>
            <person name="Abt D.N."/>
            <person name="Adryan B."/>
            <person name="Aguade M."/>
            <person name="Akashi H."/>
            <person name="Anderson W.W."/>
            <person name="Aquadro C.F."/>
            <person name="Ardell D.H."/>
            <person name="Arguello R."/>
            <person name="Artieri C.G."/>
            <person name="Barbash D.A."/>
            <person name="Barker D."/>
            <person name="Barsanti P."/>
            <person name="Batterham P."/>
            <person name="Batzoglou S."/>
            <person name="Begun D."/>
            <person name="Bhutkar A."/>
            <person name="Blanco E."/>
            <person name="Bosak S.A."/>
            <person name="Bradley R.K."/>
            <person name="Brand A.D."/>
            <person name="Brent M.R."/>
            <person name="Brooks A.N."/>
            <person name="Brown R.H."/>
            <person name="Butlin R.K."/>
            <person name="Caggese C."/>
            <person name="Calvi B.R."/>
            <person name="Bernardo de Carvalho A."/>
            <person name="Caspi A."/>
            <person name="Castrezana S."/>
            <person name="Celniker S.E."/>
            <person name="Chang J.L."/>
            <person name="Chapple C."/>
            <person name="Chatterji S."/>
            <person name="Chinwalla A."/>
            <person name="Civetta A."/>
            <person name="Clifton S.W."/>
            <person name="Comeron J.M."/>
            <person name="Costello J.C."/>
            <person name="Coyne J.A."/>
            <person name="Daub J."/>
            <person name="David R.G."/>
            <person name="Delcher A.L."/>
            <person name="Delehaunty K."/>
            <person name="Do C.B."/>
            <person name="Ebling H."/>
            <person name="Edwards K."/>
            <person name="Eickbush T."/>
            <person name="Evans J.D."/>
            <person name="Filipski A."/>
            <person name="Findeiss S."/>
            <person name="Freyhult E."/>
            <person name="Fulton L."/>
            <person name="Fulton R."/>
            <person name="Garcia A.C."/>
            <person name="Gardiner A."/>
            <person name="Garfield D.A."/>
            <person name="Garvin B.E."/>
            <person name="Gibson G."/>
            <person name="Gilbert D."/>
            <person name="Gnerre S."/>
            <person name="Godfrey J."/>
            <person name="Good R."/>
            <person name="Gotea V."/>
            <person name="Gravely B."/>
            <person name="Greenberg A.J."/>
            <person name="Griffiths-Jones S."/>
            <person name="Gross S."/>
            <person name="Guigo R."/>
            <person name="Gustafson E.A."/>
            <person name="Haerty W."/>
            <person name="Hahn M.W."/>
            <person name="Halligan D.L."/>
            <person name="Halpern A.L."/>
            <person name="Halter G.M."/>
            <person name="Han M.V."/>
            <person name="Heger A."/>
            <person name="Hillier L."/>
            <person name="Hinrichs A.S."/>
            <person name="Holmes I."/>
            <person name="Hoskins R.A."/>
            <person name="Hubisz M.J."/>
            <person name="Hultmark D."/>
            <person name="Huntley M.A."/>
            <person name="Jaffe D.B."/>
            <person name="Jagadeeshan S."/>
            <person name="Jeck W.R."/>
            <person name="Johnson J."/>
            <person name="Jones C.D."/>
            <person name="Jordan W.C."/>
            <person name="Karpen G.H."/>
            <person name="Kataoka E."/>
            <person name="Keightley P.D."/>
            <person name="Kheradpour P."/>
            <person name="Kirkness E.F."/>
            <person name="Koerich L.B."/>
            <person name="Kristiansen K."/>
            <person name="Kudrna D."/>
            <person name="Kulathinal R.J."/>
            <person name="Kumar S."/>
            <person name="Kwok R."/>
            <person name="Lander E."/>
            <person name="Langley C.H."/>
            <person name="Lapoint R."/>
            <person name="Lazzaro B.P."/>
            <person name="Lee S.J."/>
            <person name="Levesque L."/>
            <person name="Li R."/>
            <person name="Lin C.F."/>
            <person name="Lin M.F."/>
            <person name="Lindblad-Toh K."/>
            <person name="Llopart A."/>
            <person name="Long M."/>
            <person name="Low L."/>
            <person name="Lozovsky E."/>
            <person name="Lu J."/>
            <person name="Luo M."/>
            <person name="Machado C.A."/>
            <person name="Makalowski W."/>
            <person name="Marzo M."/>
            <person name="Matsuda M."/>
            <person name="Matzkin L."/>
            <person name="McAllister B."/>
            <person name="McBride C.S."/>
            <person name="McKernan B."/>
            <person name="McKernan K."/>
            <person name="Mendez-Lago M."/>
            <person name="Minx P."/>
            <person name="Mollenhauer M.U."/>
            <person name="Montooth K."/>
            <person name="Mount S.M."/>
            <person name="Mu X."/>
            <person name="Myers E."/>
            <person name="Negre B."/>
            <person name="Newfeld S."/>
            <person name="Nielsen R."/>
            <person name="Noor M.A."/>
            <person name="O'Grady P."/>
            <person name="Pachter L."/>
            <person name="Papaceit M."/>
            <person name="Parisi M.J."/>
            <person name="Parisi M."/>
            <person name="Parts L."/>
            <person name="Pedersen J.S."/>
            <person name="Pesole G."/>
            <person name="Phillippy A.M."/>
            <person name="Ponting C.P."/>
            <person name="Pop M."/>
            <person name="Porcelli D."/>
            <person name="Powell J.R."/>
            <person name="Prohaska S."/>
            <person name="Pruitt K."/>
            <person name="Puig M."/>
            <person name="Quesneville H."/>
            <person name="Ram K.R."/>
            <person name="Rand D."/>
            <person name="Rasmussen M.D."/>
            <person name="Reed L.K."/>
            <person name="Reenan R."/>
            <person name="Reily A."/>
            <person name="Remington K.A."/>
            <person name="Rieger T.T."/>
            <person name="Ritchie M.G."/>
            <person name="Robin C."/>
            <person name="Rogers Y.H."/>
            <person name="Rohde C."/>
            <person name="Rozas J."/>
            <person name="Rubenfield M.J."/>
            <person name="Ruiz A."/>
            <person name="Russo S."/>
            <person name="Salzberg S.L."/>
            <person name="Sanchez-Gracia A."/>
            <person name="Saranga D.J."/>
            <person name="Sato H."/>
            <person name="Schaeffer S.W."/>
            <person name="Schatz M.C."/>
            <person name="Schlenke T."/>
            <person name="Schwartz R."/>
            <person name="Segarra C."/>
            <person name="Singh R.S."/>
            <person name="Sirot L."/>
            <person name="Sirota M."/>
            <person name="Sisneros N.B."/>
            <person name="Smith C.D."/>
            <person name="Smith T.F."/>
            <person name="Spieth J."/>
            <person name="Stage D.E."/>
            <person name="Stark A."/>
            <person name="Stephan W."/>
            <person name="Strausberg R.L."/>
            <person name="Strempel S."/>
            <person name="Sturgill D."/>
            <person name="Sutton G."/>
            <person name="Sutton G.G."/>
            <person name="Tao W."/>
            <person name="Teichmann S."/>
            <person name="Tobari Y.N."/>
            <person name="Tomimura Y."/>
            <person name="Tsolas J.M."/>
            <person name="Valente V.L."/>
            <person name="Venter E."/>
            <person name="Venter J.C."/>
            <person name="Vicario S."/>
            <person name="Vieira F.G."/>
            <person name="Vilella A.J."/>
            <person name="Villasante A."/>
            <person name="Walenz B."/>
            <person name="Wang J."/>
            <person name="Wasserman M."/>
            <person name="Watts T."/>
            <person name="Wilson D."/>
            <person name="Wilson R.K."/>
            <person name="Wing R.A."/>
            <person name="Wolfner M.F."/>
            <person name="Wong A."/>
            <person name="Wong G.K."/>
            <person name="Wu C.I."/>
            <person name="Wu G."/>
            <person name="Yamamoto D."/>
            <person name="Yang H.P."/>
            <person name="Yang S.P."/>
            <person name="Yorke J.A."/>
            <person name="Yoshida K."/>
            <person name="Zdobnov E."/>
            <person name="Zhang P."/>
            <person name="Zhang Y."/>
            <person name="Zimin A.V."/>
            <person name="Baldwin J."/>
            <person name="Abdouelleil A."/>
            <person name="Abdulkadir J."/>
            <person name="Abebe A."/>
            <person name="Abera B."/>
            <person name="Abreu J."/>
            <person name="Acer S.C."/>
            <person name="Aftuck L."/>
            <person name="Alexander A."/>
            <person name="An P."/>
            <person name="Anderson E."/>
            <person name="Anderson S."/>
            <person name="Arachi H."/>
            <person name="Azer M."/>
            <person name="Bachantsang P."/>
            <person name="Barry A."/>
            <person name="Bayul T."/>
            <person name="Berlin A."/>
            <person name="Bessette D."/>
            <person name="Bloom T."/>
            <person name="Blye J."/>
            <person name="Boguslavskiy L."/>
            <person name="Bonnet C."/>
            <person name="Boukhgalter B."/>
            <person name="Bourzgui I."/>
            <person name="Brown A."/>
            <person name="Cahill P."/>
            <person name="Channer S."/>
            <person name="Cheshatsang Y."/>
            <person name="Chuda L."/>
            <person name="Citroen M."/>
            <person name="Collymore A."/>
            <person name="Cooke P."/>
            <person name="Costello M."/>
            <person name="D'Aco K."/>
            <person name="Daza R."/>
            <person name="De Haan G."/>
            <person name="DeGray S."/>
            <person name="DeMaso C."/>
            <person name="Dhargay N."/>
            <person name="Dooley K."/>
            <person name="Dooley E."/>
            <person name="Doricent M."/>
            <person name="Dorje P."/>
            <person name="Dorjee K."/>
            <person name="Dupes A."/>
            <person name="Elong R."/>
            <person name="Falk J."/>
            <person name="Farina A."/>
            <person name="Faro S."/>
            <person name="Ferguson D."/>
            <person name="Fisher S."/>
            <person name="Foley C.D."/>
            <person name="Franke A."/>
            <person name="Friedrich D."/>
            <person name="Gadbois L."/>
            <person name="Gearin G."/>
            <person name="Gearin C.R."/>
            <person name="Giannoukos G."/>
            <person name="Goode T."/>
            <person name="Graham J."/>
            <person name="Grandbois E."/>
            <person name="Grewal S."/>
            <person name="Gyaltsen K."/>
            <person name="Hafez N."/>
            <person name="Hagos B."/>
            <person name="Hall J."/>
            <person name="Henson C."/>
            <person name="Hollinger A."/>
            <person name="Honan T."/>
            <person name="Huard M.D."/>
            <person name="Hughes L."/>
            <person name="Hurhula B."/>
            <person name="Husby M.E."/>
            <person name="Kamat A."/>
            <person name="Kanga B."/>
            <person name="Kashin S."/>
            <person name="Khazanovich D."/>
            <person name="Kisner P."/>
            <person name="Lance K."/>
            <person name="Lara M."/>
            <person name="Lee W."/>
            <person name="Lennon N."/>
            <person name="Letendre F."/>
            <person name="LeVine R."/>
            <person name="Lipovsky A."/>
            <person name="Liu X."/>
            <person name="Liu J."/>
            <person name="Liu S."/>
            <person name="Lokyitsang T."/>
            <person name="Lokyitsang Y."/>
            <person name="Lubonja R."/>
            <person name="Lui A."/>
            <person name="MacDonald P."/>
            <person name="Magnisalis V."/>
            <person name="Maru K."/>
            <person name="Matthews C."/>
            <person name="McCusker W."/>
            <person name="McDonough S."/>
            <person name="Mehta T."/>
            <person name="Meldrim J."/>
            <person name="Meneus L."/>
            <person name="Mihai O."/>
            <person name="Mihalev A."/>
            <person name="Mihova T."/>
            <person name="Mittelman R."/>
            <person name="Mlenga V."/>
            <person name="Montmayeur A."/>
            <person name="Mulrain L."/>
            <person name="Navidi A."/>
            <person name="Naylor J."/>
            <person name="Negash T."/>
            <person name="Nguyen T."/>
            <person name="Nguyen N."/>
            <person name="Nicol R."/>
            <person name="Norbu C."/>
            <person name="Norbu N."/>
            <person name="Novod N."/>
            <person name="O'Neill B."/>
            <person name="Osman S."/>
            <person name="Markiewicz E."/>
            <person name="Oyono O.L."/>
            <person name="Patti C."/>
            <person name="Phunkhang P."/>
            <person name="Pierre F."/>
            <person name="Priest M."/>
            <person name="Raghuraman S."/>
            <person name="Rege F."/>
            <person name="Reyes R."/>
            <person name="Rise C."/>
            <person name="Rogov P."/>
            <person name="Ross K."/>
            <person name="Ryan E."/>
            <person name="Settipalli S."/>
            <person name="Shea T."/>
            <person name="Sherpa N."/>
            <person name="Shi L."/>
            <person name="Shih D."/>
            <person name="Sparrow T."/>
            <person name="Spaulding J."/>
            <person name="Stalker J."/>
            <person name="Stange-Thomann N."/>
            <person name="Stavropoulos S."/>
            <person name="Stone C."/>
            <person name="Strader C."/>
            <person name="Tesfaye S."/>
            <person name="Thomson T."/>
            <person name="Thoulutsang Y."/>
            <person name="Thoulutsang D."/>
            <person name="Topham K."/>
            <person name="Topping I."/>
            <person name="Tsamla T."/>
            <person name="Vassiliev H."/>
            <person name="Vo A."/>
            <person name="Wangchuk T."/>
            <person name="Wangdi T."/>
            <person name="Weiand M."/>
            <person name="Wilkinson J."/>
            <person name="Wilson A."/>
            <person name="Yadav S."/>
            <person name="Young G."/>
            <person name="Yu Q."/>
            <person name="Zembek L."/>
            <person name="Zhong D."/>
            <person name="Zimmer A."/>
            <person name="Zwirko Z."/>
            <person name="Jaffe D.B."/>
            <person name="Alvarez P."/>
            <person name="Brockman W."/>
            <person name="Butler J."/>
            <person name="Chin C."/>
            <person name="Gnerre S."/>
            <person name="Grabherr M."/>
            <person name="Kleber M."/>
            <person name="Mauceli E."/>
            <person name="MacCallum I."/>
        </authorList>
    </citation>
    <scope>NUCLEOTIDE SEQUENCE [LARGE SCALE GENOMIC DNA]</scope>
    <source>
        <strain evidence="4">Tucson 15081-1352.22</strain>
    </source>
</reference>
<keyword evidence="1" id="KW-1133">Transmembrane helix</keyword>
<dbReference type="AlphaFoldDB" id="A0A0Q9XAC9"/>
<name>A0A0Q9XAC9_DROMO</name>
<keyword evidence="4" id="KW-1185">Reference proteome</keyword>